<feature type="compositionally biased region" description="Basic residues" evidence="1">
    <location>
        <begin position="20"/>
        <end position="30"/>
    </location>
</feature>
<dbReference type="GO" id="GO:0032259">
    <property type="term" value="P:methylation"/>
    <property type="evidence" value="ECO:0007669"/>
    <property type="project" value="UniProtKB-KW"/>
</dbReference>
<keyword evidence="2" id="KW-0808">Transferase</keyword>
<accession>A0ABV2WKR8</accession>
<keyword evidence="3" id="KW-1185">Reference proteome</keyword>
<proteinExistence type="predicted"/>
<dbReference type="CDD" id="cd02440">
    <property type="entry name" value="AdoMet_MTases"/>
    <property type="match status" value="1"/>
</dbReference>
<name>A0ABV2WKR8_9NOCA</name>
<protein>
    <submittedName>
        <fullName evidence="2">SAM-dependent methyltransferase</fullName>
        <ecNumber evidence="2">2.1.1.-</ecNumber>
    </submittedName>
</protein>
<reference evidence="2 3" key="1">
    <citation type="submission" date="2024-06" db="EMBL/GenBank/DDBJ databases">
        <title>The Natural Products Discovery Center: Release of the First 8490 Sequenced Strains for Exploring Actinobacteria Biosynthetic Diversity.</title>
        <authorList>
            <person name="Kalkreuter E."/>
            <person name="Kautsar S.A."/>
            <person name="Yang D."/>
            <person name="Bader C.D."/>
            <person name="Teijaro C.N."/>
            <person name="Fluegel L."/>
            <person name="Davis C.M."/>
            <person name="Simpson J.R."/>
            <person name="Lauterbach L."/>
            <person name="Steele A.D."/>
            <person name="Gui C."/>
            <person name="Meng S."/>
            <person name="Li G."/>
            <person name="Viehrig K."/>
            <person name="Ye F."/>
            <person name="Su P."/>
            <person name="Kiefer A.F."/>
            <person name="Nichols A."/>
            <person name="Cepeda A.J."/>
            <person name="Yan W."/>
            <person name="Fan B."/>
            <person name="Jiang Y."/>
            <person name="Adhikari A."/>
            <person name="Zheng C.-J."/>
            <person name="Schuster L."/>
            <person name="Cowan T.M."/>
            <person name="Smanski M.J."/>
            <person name="Chevrette M.G."/>
            <person name="De Carvalho L.P.S."/>
            <person name="Shen B."/>
        </authorList>
    </citation>
    <scope>NUCLEOTIDE SEQUENCE [LARGE SCALE GENOMIC DNA]</scope>
    <source>
        <strain evidence="2 3">NPDC019708</strain>
    </source>
</reference>
<sequence length="319" mass="34391">MLPGNRAAPGALTAGGRPAAPRRRGRRHGNRPAGARPPAGVDTSRASIARVHDASLGGKDNFEVDRRVLDSVLEVAPGLAKVSRRNRAWMRRVIRYLAGIVGVDQFLDAGAGLPAVGNTHEIARPANPWARVVYLDNDPMCVAHGRVLLETNEDTVYLHGDLTDPDVLAHDSAVWRYLDRARPVAVILGSVLHHIEDAADPAGIVAECVRALSPGSFVAITHYWDPADGSPGHELAREVEWRFLEQGLGTGWYRSREEIVSYFDGLELVDPGVVPVDEWWPSGPARSPRTAEERLLLGGVGRKGARSALDGPAGLPRTG</sequence>
<dbReference type="Pfam" id="PF04672">
    <property type="entry name" value="Methyltransf_19"/>
    <property type="match status" value="1"/>
</dbReference>
<feature type="compositionally biased region" description="Low complexity" evidence="1">
    <location>
        <begin position="1"/>
        <end position="19"/>
    </location>
</feature>
<gene>
    <name evidence="2" type="ORF">ABZ510_06465</name>
</gene>
<comment type="caution">
    <text evidence="2">The sequence shown here is derived from an EMBL/GenBank/DDBJ whole genome shotgun (WGS) entry which is preliminary data.</text>
</comment>
<dbReference type="Proteomes" id="UP001550628">
    <property type="component" value="Unassembled WGS sequence"/>
</dbReference>
<dbReference type="GO" id="GO:0008168">
    <property type="term" value="F:methyltransferase activity"/>
    <property type="evidence" value="ECO:0007669"/>
    <property type="project" value="UniProtKB-KW"/>
</dbReference>
<evidence type="ECO:0000313" key="3">
    <source>
        <dbReference type="Proteomes" id="UP001550628"/>
    </source>
</evidence>
<dbReference type="EMBL" id="JBEYBF010000003">
    <property type="protein sequence ID" value="MEU1951487.1"/>
    <property type="molecule type" value="Genomic_DNA"/>
</dbReference>
<keyword evidence="2" id="KW-0489">Methyltransferase</keyword>
<dbReference type="Gene3D" id="3.40.50.150">
    <property type="entry name" value="Vaccinia Virus protein VP39"/>
    <property type="match status" value="1"/>
</dbReference>
<evidence type="ECO:0000256" key="1">
    <source>
        <dbReference type="SAM" id="MobiDB-lite"/>
    </source>
</evidence>
<feature type="compositionally biased region" description="Low complexity" evidence="1">
    <location>
        <begin position="31"/>
        <end position="40"/>
    </location>
</feature>
<dbReference type="RefSeq" id="WP_356954166.1">
    <property type="nucleotide sequence ID" value="NZ_JBEYBD010000001.1"/>
</dbReference>
<dbReference type="InterPro" id="IPR006764">
    <property type="entry name" value="SAM_dep_MeTrfase_SAV2177_type"/>
</dbReference>
<dbReference type="InterPro" id="IPR029063">
    <property type="entry name" value="SAM-dependent_MTases_sf"/>
</dbReference>
<feature type="region of interest" description="Disordered" evidence="1">
    <location>
        <begin position="1"/>
        <end position="44"/>
    </location>
</feature>
<dbReference type="SUPFAM" id="SSF53335">
    <property type="entry name" value="S-adenosyl-L-methionine-dependent methyltransferases"/>
    <property type="match status" value="1"/>
</dbReference>
<evidence type="ECO:0000313" key="2">
    <source>
        <dbReference type="EMBL" id="MEU1951487.1"/>
    </source>
</evidence>
<dbReference type="PIRSF" id="PIRSF017393">
    <property type="entry name" value="MTase_SAV2177"/>
    <property type="match status" value="1"/>
</dbReference>
<dbReference type="EC" id="2.1.1.-" evidence="2"/>
<organism evidence="2 3">
    <name type="scientific">Nocardia rhamnosiphila</name>
    <dbReference type="NCBI Taxonomy" id="426716"/>
    <lineage>
        <taxon>Bacteria</taxon>
        <taxon>Bacillati</taxon>
        <taxon>Actinomycetota</taxon>
        <taxon>Actinomycetes</taxon>
        <taxon>Mycobacteriales</taxon>
        <taxon>Nocardiaceae</taxon>
        <taxon>Nocardia</taxon>
    </lineage>
</organism>